<evidence type="ECO:0008006" key="4">
    <source>
        <dbReference type="Google" id="ProtNLM"/>
    </source>
</evidence>
<sequence>MLGLGCISATFLVLQATSLIQGIVATLFLIIFCLLLIYKFPQYWHLVAIFLGVIITLCFINQRTSELEIGEPILIYSDQVKVSDNFFYGEGKIGKNKVLVNGSANKSFEKELNKYHVVYLVNYKAKVETIMPATNPGEFDYQKYYRSKKIRERVKLDSYQIYPKHIVVFD</sequence>
<gene>
    <name evidence="2" type="ORF">HMPREF0514_10422</name>
</gene>
<keyword evidence="1" id="KW-0472">Membrane</keyword>
<accession>A0AA87DM42</accession>
<dbReference type="AlphaFoldDB" id="A0AA87DM42"/>
<evidence type="ECO:0000313" key="2">
    <source>
        <dbReference type="EMBL" id="EFJ69978.1"/>
    </source>
</evidence>
<feature type="transmembrane region" description="Helical" evidence="1">
    <location>
        <begin position="12"/>
        <end position="37"/>
    </location>
</feature>
<protein>
    <recommendedName>
        <fullName evidence="4">DUF4131 domain-containing protein</fullName>
    </recommendedName>
</protein>
<organism evidence="2 3">
    <name type="scientific">Lactobacillus paragasseri JV-V03</name>
    <dbReference type="NCBI Taxonomy" id="525326"/>
    <lineage>
        <taxon>Bacteria</taxon>
        <taxon>Bacillati</taxon>
        <taxon>Bacillota</taxon>
        <taxon>Bacilli</taxon>
        <taxon>Lactobacillales</taxon>
        <taxon>Lactobacillaceae</taxon>
        <taxon>Lactobacillus</taxon>
    </lineage>
</organism>
<dbReference type="EMBL" id="ACGO02000001">
    <property type="protein sequence ID" value="EFJ69978.1"/>
    <property type="molecule type" value="Genomic_DNA"/>
</dbReference>
<comment type="caution">
    <text evidence="2">The sequence shown here is derived from an EMBL/GenBank/DDBJ whole genome shotgun (WGS) entry which is preliminary data.</text>
</comment>
<reference evidence="2 3" key="1">
    <citation type="submission" date="2010-06" db="EMBL/GenBank/DDBJ databases">
        <authorList>
            <person name="Muzny D."/>
            <person name="Qin X."/>
            <person name="Buhay C."/>
            <person name="Dugan-Rocha S."/>
            <person name="Ding Y."/>
            <person name="Chen G."/>
            <person name="Hawes A."/>
            <person name="Holder M."/>
            <person name="Jhangiani S."/>
            <person name="Johnson A."/>
            <person name="Khan Z."/>
            <person name="Li Z."/>
            <person name="Liu W."/>
            <person name="Liu X."/>
            <person name="Perez L."/>
            <person name="Shen H."/>
            <person name="Wang Q."/>
            <person name="Watt J."/>
            <person name="Xi L."/>
            <person name="Xin Y."/>
            <person name="Zhou J."/>
            <person name="Deng J."/>
            <person name="Jiang H."/>
            <person name="Liu Y."/>
            <person name="Qu J."/>
            <person name="Song X.-Z."/>
            <person name="Zhang L."/>
            <person name="Villasana D."/>
            <person name="Johnson A."/>
            <person name="Liu J."/>
            <person name="Liyanage D."/>
            <person name="Lorensuhewa L."/>
            <person name="Robinson T."/>
            <person name="Song A."/>
            <person name="Song B.-B."/>
            <person name="Dinh H."/>
            <person name="Thornton R."/>
            <person name="Coyle M."/>
            <person name="Francisco L."/>
            <person name="Jackson L."/>
            <person name="Javaid M."/>
            <person name="Korchina V."/>
            <person name="Kovar C."/>
            <person name="Mata R."/>
            <person name="Mathew T."/>
            <person name="Ngo R."/>
            <person name="Nguyen L."/>
            <person name="Nguyen N."/>
            <person name="Okwuonu G."/>
            <person name="Ongeri F."/>
            <person name="Pham C."/>
            <person name="Simmons D."/>
            <person name="Wilczek-Boney K."/>
            <person name="Hale W."/>
            <person name="Jakkamsetti A."/>
            <person name="Pham P."/>
            <person name="Ruth R."/>
            <person name="San Lucas F."/>
            <person name="Warren J."/>
            <person name="Zhang J."/>
            <person name="Zhao Z."/>
            <person name="Zhou C."/>
            <person name="Zhu D."/>
            <person name="Lee S."/>
            <person name="Bess C."/>
            <person name="Blankenburg K."/>
            <person name="Forbes L."/>
            <person name="Fu Q."/>
            <person name="Gubbala S."/>
            <person name="Hirani K."/>
            <person name="Jayaseelan J.C."/>
            <person name="Lara F."/>
            <person name="Munidasa M."/>
            <person name="Palculict T."/>
            <person name="Patil S."/>
            <person name="Pu L.-L."/>
            <person name="Saada N."/>
            <person name="Tang L."/>
            <person name="Weissenberger G."/>
            <person name="Zhu Y."/>
            <person name="Hemphill L."/>
            <person name="Shang Y."/>
            <person name="Youmans B."/>
            <person name="Ayvaz T."/>
            <person name="Ross M."/>
            <person name="Santibanez J."/>
            <person name="Aqrawi P."/>
            <person name="Gross S."/>
            <person name="Joshi V."/>
            <person name="Fowler G."/>
            <person name="Nazareth L."/>
            <person name="Reid J."/>
            <person name="Worley K."/>
            <person name="Petrosino J."/>
            <person name="Highlander S."/>
            <person name="Gibbs R."/>
        </authorList>
    </citation>
    <scope>NUCLEOTIDE SEQUENCE [LARGE SCALE GENOMIC DNA]</scope>
    <source>
        <strain evidence="2 3">JV-V03</strain>
    </source>
</reference>
<keyword evidence="1" id="KW-0812">Transmembrane</keyword>
<keyword evidence="1" id="KW-1133">Transmembrane helix</keyword>
<name>A0AA87DM42_9LACO</name>
<proteinExistence type="predicted"/>
<evidence type="ECO:0000313" key="3">
    <source>
        <dbReference type="Proteomes" id="UP000003672"/>
    </source>
</evidence>
<evidence type="ECO:0000256" key="1">
    <source>
        <dbReference type="SAM" id="Phobius"/>
    </source>
</evidence>
<feature type="transmembrane region" description="Helical" evidence="1">
    <location>
        <begin position="43"/>
        <end position="60"/>
    </location>
</feature>
<dbReference type="Proteomes" id="UP000003672">
    <property type="component" value="Unassembled WGS sequence"/>
</dbReference>